<protein>
    <submittedName>
        <fullName evidence="1">Uncharacterized protein</fullName>
    </submittedName>
</protein>
<proteinExistence type="predicted"/>
<sequence length="64" mass="7061">MNHRGAVITVGFLSPPASHGGLHLRFEGNEVLSRDHYINEHEAVSTTGSGRAFRAMKLPVLHRQ</sequence>
<dbReference type="AlphaFoldDB" id="A0A0E9RKQ1"/>
<dbReference type="EMBL" id="GBXM01079547">
    <property type="protein sequence ID" value="JAH29030.1"/>
    <property type="molecule type" value="Transcribed_RNA"/>
</dbReference>
<accession>A0A0E9RKQ1</accession>
<organism evidence="1">
    <name type="scientific">Anguilla anguilla</name>
    <name type="common">European freshwater eel</name>
    <name type="synonym">Muraena anguilla</name>
    <dbReference type="NCBI Taxonomy" id="7936"/>
    <lineage>
        <taxon>Eukaryota</taxon>
        <taxon>Metazoa</taxon>
        <taxon>Chordata</taxon>
        <taxon>Craniata</taxon>
        <taxon>Vertebrata</taxon>
        <taxon>Euteleostomi</taxon>
        <taxon>Actinopterygii</taxon>
        <taxon>Neopterygii</taxon>
        <taxon>Teleostei</taxon>
        <taxon>Anguilliformes</taxon>
        <taxon>Anguillidae</taxon>
        <taxon>Anguilla</taxon>
    </lineage>
</organism>
<reference evidence="1" key="1">
    <citation type="submission" date="2014-11" db="EMBL/GenBank/DDBJ databases">
        <authorList>
            <person name="Amaro Gonzalez C."/>
        </authorList>
    </citation>
    <scope>NUCLEOTIDE SEQUENCE</scope>
</reference>
<name>A0A0E9RKQ1_ANGAN</name>
<reference evidence="1" key="2">
    <citation type="journal article" date="2015" name="Fish Shellfish Immunol.">
        <title>Early steps in the European eel (Anguilla anguilla)-Vibrio vulnificus interaction in the gills: Role of the RtxA13 toxin.</title>
        <authorList>
            <person name="Callol A."/>
            <person name="Pajuelo D."/>
            <person name="Ebbesson L."/>
            <person name="Teles M."/>
            <person name="MacKenzie S."/>
            <person name="Amaro C."/>
        </authorList>
    </citation>
    <scope>NUCLEOTIDE SEQUENCE</scope>
</reference>
<evidence type="ECO:0000313" key="1">
    <source>
        <dbReference type="EMBL" id="JAH29030.1"/>
    </source>
</evidence>